<dbReference type="PANTHER" id="PTHR30506">
    <property type="entry name" value="INNER MEMBRANE PROTEIN"/>
    <property type="match status" value="1"/>
</dbReference>
<evidence type="ECO:0000256" key="7">
    <source>
        <dbReference type="SAM" id="Phobius"/>
    </source>
</evidence>
<feature type="transmembrane region" description="Helical" evidence="7">
    <location>
        <begin position="6"/>
        <end position="22"/>
    </location>
</feature>
<dbReference type="Proteomes" id="UP000257067">
    <property type="component" value="Unassembled WGS sequence"/>
</dbReference>
<feature type="transmembrane region" description="Helical" evidence="7">
    <location>
        <begin position="148"/>
        <end position="167"/>
    </location>
</feature>
<evidence type="ECO:0000256" key="5">
    <source>
        <dbReference type="ARBA" id="ARBA00022989"/>
    </source>
</evidence>
<evidence type="ECO:0000259" key="8">
    <source>
        <dbReference type="Pfam" id="PF03458"/>
    </source>
</evidence>
<sequence>MVITFLFYVGIIAEAMSGAVAAGRYRVDLFGAFFIAFATALGGGSIRDIMLDHHPLLWIENPHYVYVVAISAFVATRLAFYIDKLERFFLTLDALGLAVFSTLGAKIAISMGYGFTISMISAMVTGAFGGILRDLFCNTLPLILRKELYAVIAMLCGGLYWFLYPFLGEDWATSLAILCGFILRILAIKYKISLPIFVFEKHH</sequence>
<keyword evidence="10" id="KW-1185">Reference proteome</keyword>
<comment type="caution">
    <text evidence="9">The sequence shown here is derived from an EMBL/GenBank/DDBJ whole genome shotgun (WGS) entry which is preliminary data.</text>
</comment>
<feature type="transmembrane region" description="Helical" evidence="7">
    <location>
        <begin position="173"/>
        <end position="192"/>
    </location>
</feature>
<comment type="subcellular location">
    <subcellularLocation>
        <location evidence="1">Cell membrane</location>
        <topology evidence="1">Multi-pass membrane protein</topology>
    </subcellularLocation>
</comment>
<dbReference type="InterPro" id="IPR005115">
    <property type="entry name" value="Gly_transporter"/>
</dbReference>
<proteinExistence type="inferred from homology"/>
<dbReference type="Pfam" id="PF03458">
    <property type="entry name" value="Gly_transporter"/>
    <property type="match status" value="2"/>
</dbReference>
<feature type="domain" description="Glycine transporter" evidence="8">
    <location>
        <begin position="5"/>
        <end position="76"/>
    </location>
</feature>
<evidence type="ECO:0000256" key="2">
    <source>
        <dbReference type="ARBA" id="ARBA00008193"/>
    </source>
</evidence>
<keyword evidence="5 7" id="KW-1133">Transmembrane helix</keyword>
<evidence type="ECO:0000256" key="3">
    <source>
        <dbReference type="ARBA" id="ARBA00022475"/>
    </source>
</evidence>
<protein>
    <submittedName>
        <fullName evidence="9">Trimeric intracellular cation channel family protein</fullName>
    </submittedName>
</protein>
<accession>A0A3D8IVS1</accession>
<dbReference type="PANTHER" id="PTHR30506:SF3">
    <property type="entry name" value="UPF0126 INNER MEMBRANE PROTEIN YADS-RELATED"/>
    <property type="match status" value="1"/>
</dbReference>
<dbReference type="GO" id="GO:0005886">
    <property type="term" value="C:plasma membrane"/>
    <property type="evidence" value="ECO:0007669"/>
    <property type="project" value="UniProtKB-SubCell"/>
</dbReference>
<dbReference type="EMBL" id="NXLU01000003">
    <property type="protein sequence ID" value="RDU69312.1"/>
    <property type="molecule type" value="Genomic_DNA"/>
</dbReference>
<evidence type="ECO:0000256" key="1">
    <source>
        <dbReference type="ARBA" id="ARBA00004651"/>
    </source>
</evidence>
<keyword evidence="6 7" id="KW-0472">Membrane</keyword>
<evidence type="ECO:0000313" key="9">
    <source>
        <dbReference type="EMBL" id="RDU69312.1"/>
    </source>
</evidence>
<feature type="transmembrane region" description="Helical" evidence="7">
    <location>
        <begin position="63"/>
        <end position="82"/>
    </location>
</feature>
<evidence type="ECO:0000256" key="6">
    <source>
        <dbReference type="ARBA" id="ARBA00023136"/>
    </source>
</evidence>
<reference evidence="9 10" key="1">
    <citation type="submission" date="2018-04" db="EMBL/GenBank/DDBJ databases">
        <title>Novel Campyloabacter and Helicobacter Species and Strains.</title>
        <authorList>
            <person name="Mannion A.J."/>
            <person name="Shen Z."/>
            <person name="Fox J.G."/>
        </authorList>
    </citation>
    <scope>NUCLEOTIDE SEQUENCE [LARGE SCALE GENOMIC DNA]</scope>
    <source>
        <strain evidence="9 10">ATCC 700242</strain>
    </source>
</reference>
<organism evidence="9 10">
    <name type="scientific">Helicobacter cholecystus</name>
    <dbReference type="NCBI Taxonomy" id="45498"/>
    <lineage>
        <taxon>Bacteria</taxon>
        <taxon>Pseudomonadati</taxon>
        <taxon>Campylobacterota</taxon>
        <taxon>Epsilonproteobacteria</taxon>
        <taxon>Campylobacterales</taxon>
        <taxon>Helicobacteraceae</taxon>
        <taxon>Helicobacter</taxon>
    </lineage>
</organism>
<gene>
    <name evidence="9" type="ORF">CQA62_04005</name>
</gene>
<name>A0A3D8IVS1_9HELI</name>
<dbReference type="RefSeq" id="WP_104725150.1">
    <property type="nucleotide sequence ID" value="NZ_FZNE01000015.1"/>
</dbReference>
<feature type="transmembrane region" description="Helical" evidence="7">
    <location>
        <begin position="89"/>
        <end position="109"/>
    </location>
</feature>
<feature type="domain" description="Glycine transporter" evidence="8">
    <location>
        <begin position="91"/>
        <end position="164"/>
    </location>
</feature>
<feature type="transmembrane region" description="Helical" evidence="7">
    <location>
        <begin position="115"/>
        <end position="136"/>
    </location>
</feature>
<dbReference type="OrthoDB" id="9791874at2"/>
<keyword evidence="4 7" id="KW-0812">Transmembrane</keyword>
<dbReference type="AlphaFoldDB" id="A0A3D8IVS1"/>
<keyword evidence="3" id="KW-1003">Cell membrane</keyword>
<evidence type="ECO:0000313" key="10">
    <source>
        <dbReference type="Proteomes" id="UP000257067"/>
    </source>
</evidence>
<comment type="similarity">
    <text evidence="2">Belongs to the UPF0126 family.</text>
</comment>
<feature type="transmembrane region" description="Helical" evidence="7">
    <location>
        <begin position="29"/>
        <end position="51"/>
    </location>
</feature>
<evidence type="ECO:0000256" key="4">
    <source>
        <dbReference type="ARBA" id="ARBA00022692"/>
    </source>
</evidence>